<feature type="region of interest" description="Disordered" evidence="7">
    <location>
        <begin position="827"/>
        <end position="893"/>
    </location>
</feature>
<evidence type="ECO:0000256" key="4">
    <source>
        <dbReference type="ARBA" id="ARBA00022729"/>
    </source>
</evidence>
<reference evidence="11 12" key="1">
    <citation type="journal article" date="2013" name="PLoS Genet.">
        <title>Comparative genome structure, secondary metabolite, and effector coding capacity across Cochliobolus pathogens.</title>
        <authorList>
            <person name="Condon B.J."/>
            <person name="Leng Y."/>
            <person name="Wu D."/>
            <person name="Bushley K.E."/>
            <person name="Ohm R.A."/>
            <person name="Otillar R."/>
            <person name="Martin J."/>
            <person name="Schackwitz W."/>
            <person name="Grimwood J."/>
            <person name="MohdZainudin N."/>
            <person name="Xue C."/>
            <person name="Wang R."/>
            <person name="Manning V.A."/>
            <person name="Dhillon B."/>
            <person name="Tu Z.J."/>
            <person name="Steffenson B.J."/>
            <person name="Salamov A."/>
            <person name="Sun H."/>
            <person name="Lowry S."/>
            <person name="LaButti K."/>
            <person name="Han J."/>
            <person name="Copeland A."/>
            <person name="Lindquist E."/>
            <person name="Barry K."/>
            <person name="Schmutz J."/>
            <person name="Baker S.E."/>
            <person name="Ciuffetti L.M."/>
            <person name="Grigoriev I.V."/>
            <person name="Zhong S."/>
            <person name="Turgeon B.G."/>
        </authorList>
    </citation>
    <scope>NUCLEOTIDE SEQUENCE [LARGE SCALE GENOMIC DNA]</scope>
    <source>
        <strain evidence="11 12">ATCC 44560</strain>
    </source>
</reference>
<comment type="similarity">
    <text evidence="2">Belongs to the transient receptor potential (TRP) ion channel family.</text>
</comment>
<dbReference type="STRING" id="930090.W6YT52"/>
<feature type="transmembrane region" description="Helical" evidence="8">
    <location>
        <begin position="381"/>
        <end position="402"/>
    </location>
</feature>
<dbReference type="InterPro" id="IPR040241">
    <property type="entry name" value="TRP_Flc/Pkd2-like"/>
</dbReference>
<keyword evidence="12" id="KW-1185">Reference proteome</keyword>
<feature type="compositionally biased region" description="Basic and acidic residues" evidence="7">
    <location>
        <begin position="872"/>
        <end position="882"/>
    </location>
</feature>
<dbReference type="PANTHER" id="PTHR31145">
    <property type="entry name" value="INTEGRAL MEMBRANE PROTEIN (AFU_ORTHOLOGUE AFUA_7G01610)"/>
    <property type="match status" value="1"/>
</dbReference>
<dbReference type="KEGG" id="bor:COCMIDRAFT_28769"/>
<protein>
    <recommendedName>
        <fullName evidence="10">ML-like domain-containing protein</fullName>
    </recommendedName>
</protein>
<keyword evidence="4 9" id="KW-0732">Signal</keyword>
<feature type="transmembrane region" description="Helical" evidence="8">
    <location>
        <begin position="194"/>
        <end position="214"/>
    </location>
</feature>
<dbReference type="Proteomes" id="UP000054032">
    <property type="component" value="Unassembled WGS sequence"/>
</dbReference>
<dbReference type="GO" id="GO:0055085">
    <property type="term" value="P:transmembrane transport"/>
    <property type="evidence" value="ECO:0007669"/>
    <property type="project" value="TreeGrafter"/>
</dbReference>
<evidence type="ECO:0000256" key="6">
    <source>
        <dbReference type="ARBA" id="ARBA00023136"/>
    </source>
</evidence>
<dbReference type="InterPro" id="IPR032800">
    <property type="entry name" value="TRP_N"/>
</dbReference>
<evidence type="ECO:0000256" key="5">
    <source>
        <dbReference type="ARBA" id="ARBA00022989"/>
    </source>
</evidence>
<keyword evidence="6 8" id="KW-0472">Membrane</keyword>
<dbReference type="RefSeq" id="XP_007690838.1">
    <property type="nucleotide sequence ID" value="XM_007692648.1"/>
</dbReference>
<proteinExistence type="inferred from homology"/>
<evidence type="ECO:0000256" key="3">
    <source>
        <dbReference type="ARBA" id="ARBA00022692"/>
    </source>
</evidence>
<feature type="signal peptide" evidence="9">
    <location>
        <begin position="1"/>
        <end position="26"/>
    </location>
</feature>
<dbReference type="AlphaFoldDB" id="W6YT52"/>
<dbReference type="Pfam" id="PF14558">
    <property type="entry name" value="TRP_N"/>
    <property type="match status" value="1"/>
</dbReference>
<feature type="transmembrane region" description="Helical" evidence="8">
    <location>
        <begin position="567"/>
        <end position="587"/>
    </location>
</feature>
<feature type="transmembrane region" description="Helical" evidence="8">
    <location>
        <begin position="593"/>
        <end position="612"/>
    </location>
</feature>
<keyword evidence="5 8" id="KW-1133">Transmembrane helix</keyword>
<organism evidence="11 12">
    <name type="scientific">Bipolaris oryzae ATCC 44560</name>
    <dbReference type="NCBI Taxonomy" id="930090"/>
    <lineage>
        <taxon>Eukaryota</taxon>
        <taxon>Fungi</taxon>
        <taxon>Dikarya</taxon>
        <taxon>Ascomycota</taxon>
        <taxon>Pezizomycotina</taxon>
        <taxon>Dothideomycetes</taxon>
        <taxon>Pleosporomycetidae</taxon>
        <taxon>Pleosporales</taxon>
        <taxon>Pleosporineae</taxon>
        <taxon>Pleosporaceae</taxon>
        <taxon>Bipolaris</taxon>
    </lineage>
</organism>
<dbReference type="GO" id="GO:0009272">
    <property type="term" value="P:fungal-type cell wall biogenesis"/>
    <property type="evidence" value="ECO:0007669"/>
    <property type="project" value="TreeGrafter"/>
</dbReference>
<dbReference type="GO" id="GO:0016020">
    <property type="term" value="C:membrane"/>
    <property type="evidence" value="ECO:0007669"/>
    <property type="project" value="UniProtKB-SubCell"/>
</dbReference>
<dbReference type="EMBL" id="KI964054">
    <property type="protein sequence ID" value="EUC42642.1"/>
    <property type="molecule type" value="Genomic_DNA"/>
</dbReference>
<evidence type="ECO:0000259" key="10">
    <source>
        <dbReference type="SMART" id="SM01320"/>
    </source>
</evidence>
<dbReference type="GeneID" id="19121375"/>
<dbReference type="SMART" id="SM01320">
    <property type="entry name" value="TRP_N"/>
    <property type="match status" value="1"/>
</dbReference>
<feature type="transmembrane region" description="Helical" evidence="8">
    <location>
        <begin position="655"/>
        <end position="686"/>
    </location>
</feature>
<dbReference type="OrthoDB" id="5377623at2759"/>
<comment type="subcellular location">
    <subcellularLocation>
        <location evidence="1">Membrane</location>
        <topology evidence="1">Multi-pass membrane protein</topology>
    </subcellularLocation>
</comment>
<feature type="transmembrane region" description="Helical" evidence="8">
    <location>
        <begin position="624"/>
        <end position="643"/>
    </location>
</feature>
<dbReference type="eggNOG" id="ENOG502R5MY">
    <property type="taxonomic scope" value="Eukaryota"/>
</dbReference>
<dbReference type="Pfam" id="PF06011">
    <property type="entry name" value="TRP"/>
    <property type="match status" value="1"/>
</dbReference>
<evidence type="ECO:0000256" key="9">
    <source>
        <dbReference type="SAM" id="SignalP"/>
    </source>
</evidence>
<dbReference type="InterPro" id="IPR010308">
    <property type="entry name" value="TRP_C"/>
</dbReference>
<name>W6YT52_COCMI</name>
<evidence type="ECO:0000256" key="1">
    <source>
        <dbReference type="ARBA" id="ARBA00004141"/>
    </source>
</evidence>
<feature type="chain" id="PRO_5004886204" description="ML-like domain-containing protein" evidence="9">
    <location>
        <begin position="27"/>
        <end position="893"/>
    </location>
</feature>
<feature type="transmembrane region" description="Helical" evidence="8">
    <location>
        <begin position="460"/>
        <end position="482"/>
    </location>
</feature>
<evidence type="ECO:0000256" key="7">
    <source>
        <dbReference type="SAM" id="MobiDB-lite"/>
    </source>
</evidence>
<accession>W6YT52</accession>
<evidence type="ECO:0000313" key="12">
    <source>
        <dbReference type="Proteomes" id="UP000054032"/>
    </source>
</evidence>
<feature type="domain" description="ML-like" evidence="10">
    <location>
        <begin position="49"/>
        <end position="189"/>
    </location>
</feature>
<sequence>MRIQQYTTFLLPIYLSLILPITSTTANQSEYVRATIKGIRTLVRDDRHPSLYTTDYADCLGNSTINITRFDAAYYKDNMTIMFHLRGETGLQDHVMLNIAVFAYGETRFSLTFNPCDANIWSACPVRPGTPIEAAGIIPISPADVAGIPELALSIPDFEGQAVLRVFANKTESEIGWFAAGITNGWTFRHQYCVGAILGGFTLVAVAASFATAACGGDVLGMRRHYAHSMSVSVVVSVWQYIFFSGALEMDWPSVLVAFWSNHAWAGGIIYYEPMQSMIDGFIGLKEGDEVRTRAAGTTQSDPYIGGGVDIHHIYGRDTLPTELGSQNAFKKRYLNDLNGGFKYDGKQVKPGLPLPGDYSGFAGTLATQQIPVRNAFLTGLLWLLLLSGCTIISILTLKATVEILASLRIIRENHLKYFRRHYLAYITTTLLRILFISFFAISFLCMSQFPLPASPRTVAVTYVVFVTAVLGLGSIAAYACFSKLRLKGYVFEPDRLNISKNRILKIIPWYSISKDNANPPLRDSVCVCSIPWWRLHATTDLTSIHSDEAYTAKFGWLVSRYRKGRWWFFVVWLLYEFLRAAFLAGASSQPTVQVFGLLAIETVAFVTFILLRPFEGQRLNVIAVYLLGFSKVTTTALSAAFHPRFGIARIPATVIGIAIIVIQGLLTIAVIILILIGAISSYMSISRDRTEMKPKSWTATREKYFEHIAIAERDAPRSRKRPNPEDIITGVARTPYFEVKQVKRVAKIEDEDIEFMDEISQVPYPSQPVLLSPNRTLVSDSPRSLLQRSRTGSFQSQASHSSLLPRAARLYRANWSMNDLNDATGTRRHRVMSDTSLVSRLRSPEKLEGKPSPGGASMKRSDTPALSSFEHANRGRMEHVESVALGRLKTIS</sequence>
<feature type="transmembrane region" description="Helical" evidence="8">
    <location>
        <begin position="423"/>
        <end position="445"/>
    </location>
</feature>
<dbReference type="PANTHER" id="PTHR31145:SF7">
    <property type="entry name" value="TRP-LIKE ION CHANNEL"/>
    <property type="match status" value="1"/>
</dbReference>
<gene>
    <name evidence="11" type="ORF">COCMIDRAFT_28769</name>
</gene>
<evidence type="ECO:0000256" key="8">
    <source>
        <dbReference type="SAM" id="Phobius"/>
    </source>
</evidence>
<evidence type="ECO:0000256" key="2">
    <source>
        <dbReference type="ARBA" id="ARBA00010642"/>
    </source>
</evidence>
<dbReference type="HOGENOM" id="CLU_009253_0_0_1"/>
<evidence type="ECO:0000313" key="11">
    <source>
        <dbReference type="EMBL" id="EUC42642.1"/>
    </source>
</evidence>
<keyword evidence="3 8" id="KW-0812">Transmembrane</keyword>